<reference evidence="3 4" key="1">
    <citation type="submission" date="2019-10" db="EMBL/GenBank/DDBJ databases">
        <title>Prolixibacter strains distinguished by the presence of nitrate reductase genes were adept at nitrate-dependent anaerobic corrosion of metallic iron and carbon steel.</title>
        <authorList>
            <person name="Iino T."/>
            <person name="Shono N."/>
            <person name="Ito K."/>
            <person name="Nakamura R."/>
            <person name="Sueoka K."/>
            <person name="Harayama S."/>
            <person name="Ohkuma M."/>
        </authorList>
    </citation>
    <scope>NUCLEOTIDE SEQUENCE [LARGE SCALE GENOMIC DNA]</scope>
    <source>
        <strain evidence="3 4">JCM 13498</strain>
    </source>
</reference>
<sequence>MKHIFLLSFNCFLLLCSGTGYAQLRSSQVDFPSDFGPNSFGHITHISGIGVHSVGTPEEKRVADYIFNELSDVGIETTMEKFTFESFDVRKTELEINGHPVEASQVCFNPYVGNFQFQGNFILLDSNNTTDSEIADQIVVASYPLTNSAYFKLFFGSPRLILVIPRLAFRQISKEVGRRLVCAIDGDIRKHTSQNVVGVVRGKYHPKNEIILSAHYDSYPGSPGADDNASGVGVLIELARFFRQYQDSLNANIKFVAFGGEEKGLLGSRVYLNRHRQNIADCKLVLNMDQLAGEHIFIETTGGVHGIPEQTGNTQFPEFMRSRSLEGIESNWRLLAPEVLPLFAISNRPAWLADIIKESTHELFIPVTYAGNTGSDQMTFAQAGVVASAIGTSGNEVHSPKDVPSQVHEQSLVDCGKIVLKIVLKTLER</sequence>
<feature type="signal peptide" evidence="1">
    <location>
        <begin position="1"/>
        <end position="22"/>
    </location>
</feature>
<organism evidence="3 4">
    <name type="scientific">Prolixibacter bellariivorans</name>
    <dbReference type="NCBI Taxonomy" id="314319"/>
    <lineage>
        <taxon>Bacteria</taxon>
        <taxon>Pseudomonadati</taxon>
        <taxon>Bacteroidota</taxon>
        <taxon>Bacteroidia</taxon>
        <taxon>Marinilabiliales</taxon>
        <taxon>Prolixibacteraceae</taxon>
        <taxon>Prolixibacter</taxon>
    </lineage>
</organism>
<dbReference type="Gene3D" id="3.40.630.10">
    <property type="entry name" value="Zn peptidases"/>
    <property type="match status" value="2"/>
</dbReference>
<evidence type="ECO:0000313" key="3">
    <source>
        <dbReference type="EMBL" id="GET34536.1"/>
    </source>
</evidence>
<dbReference type="Pfam" id="PF04389">
    <property type="entry name" value="Peptidase_M28"/>
    <property type="match status" value="1"/>
</dbReference>
<feature type="domain" description="Peptidase M28" evidence="2">
    <location>
        <begin position="195"/>
        <end position="292"/>
    </location>
</feature>
<dbReference type="PANTHER" id="PTHR12147">
    <property type="entry name" value="METALLOPEPTIDASE M28 FAMILY MEMBER"/>
    <property type="match status" value="1"/>
</dbReference>
<dbReference type="InterPro" id="IPR045175">
    <property type="entry name" value="M28_fam"/>
</dbReference>
<accession>A0A5M4B3S7</accession>
<dbReference type="RefSeq" id="WP_025865954.1">
    <property type="nucleotide sequence ID" value="NZ_BLAX01000001.1"/>
</dbReference>
<gene>
    <name evidence="3" type="ORF">PbJCM13498_33990</name>
</gene>
<dbReference type="Proteomes" id="UP000391834">
    <property type="component" value="Unassembled WGS sequence"/>
</dbReference>
<evidence type="ECO:0000313" key="4">
    <source>
        <dbReference type="Proteomes" id="UP000391834"/>
    </source>
</evidence>
<feature type="chain" id="PRO_5024419758" description="Peptidase M28 domain-containing protein" evidence="1">
    <location>
        <begin position="23"/>
        <end position="429"/>
    </location>
</feature>
<dbReference type="EMBL" id="BLAX01000001">
    <property type="protein sequence ID" value="GET34536.1"/>
    <property type="molecule type" value="Genomic_DNA"/>
</dbReference>
<dbReference type="SUPFAM" id="SSF53187">
    <property type="entry name" value="Zn-dependent exopeptidases"/>
    <property type="match status" value="1"/>
</dbReference>
<name>A0A5M4B3S7_9BACT</name>
<dbReference type="AlphaFoldDB" id="A0A5M4B3S7"/>
<dbReference type="GO" id="GO:0006508">
    <property type="term" value="P:proteolysis"/>
    <property type="evidence" value="ECO:0007669"/>
    <property type="project" value="InterPro"/>
</dbReference>
<evidence type="ECO:0000259" key="2">
    <source>
        <dbReference type="Pfam" id="PF04389"/>
    </source>
</evidence>
<comment type="caution">
    <text evidence="3">The sequence shown here is derived from an EMBL/GenBank/DDBJ whole genome shotgun (WGS) entry which is preliminary data.</text>
</comment>
<dbReference type="PANTHER" id="PTHR12147:SF26">
    <property type="entry name" value="PEPTIDASE M28 DOMAIN-CONTAINING PROTEIN"/>
    <property type="match status" value="1"/>
</dbReference>
<keyword evidence="4" id="KW-1185">Reference proteome</keyword>
<dbReference type="OrthoDB" id="9769665at2"/>
<dbReference type="GO" id="GO:0008235">
    <property type="term" value="F:metalloexopeptidase activity"/>
    <property type="evidence" value="ECO:0007669"/>
    <property type="project" value="InterPro"/>
</dbReference>
<dbReference type="InterPro" id="IPR007484">
    <property type="entry name" value="Peptidase_M28"/>
</dbReference>
<keyword evidence="1" id="KW-0732">Signal</keyword>
<protein>
    <recommendedName>
        <fullName evidence="2">Peptidase M28 domain-containing protein</fullName>
    </recommendedName>
</protein>
<proteinExistence type="predicted"/>
<evidence type="ECO:0000256" key="1">
    <source>
        <dbReference type="SAM" id="SignalP"/>
    </source>
</evidence>